<accession>A0ACB9M591</accession>
<organism evidence="1 2">
    <name type="scientific">Melastoma candidum</name>
    <dbReference type="NCBI Taxonomy" id="119954"/>
    <lineage>
        <taxon>Eukaryota</taxon>
        <taxon>Viridiplantae</taxon>
        <taxon>Streptophyta</taxon>
        <taxon>Embryophyta</taxon>
        <taxon>Tracheophyta</taxon>
        <taxon>Spermatophyta</taxon>
        <taxon>Magnoliopsida</taxon>
        <taxon>eudicotyledons</taxon>
        <taxon>Gunneridae</taxon>
        <taxon>Pentapetalae</taxon>
        <taxon>rosids</taxon>
        <taxon>malvids</taxon>
        <taxon>Myrtales</taxon>
        <taxon>Melastomataceae</taxon>
        <taxon>Melastomatoideae</taxon>
        <taxon>Melastomateae</taxon>
        <taxon>Melastoma</taxon>
    </lineage>
</organism>
<sequence>MAVFGYWQLTGGFLNGWLDLELGQVYPTHREISAKLEISKGLSAMNDNGKTTRVLFCGPDFPSSHDYTKEYLAGYPYIQVLTLMRLQKRVFKLPESQNEIRISVEQMKLGEPIGVTLLGKTVFILGFGNIGVELAKRLRPFGVKIFATKRSWSPSQLDGFTNDFVDEKGSHSEIYDFAGKADIIVCCMSMSKDTAGIINDKFLSSMRKGTLLINVARGGLMDYDAVYHHLESGNLGGLGTDVAWKEPFDPNDKILKMKNVLLTPHVAGVTEHSYRSMAKVVGDVALLIHAGSPLSVVEIVN</sequence>
<protein>
    <submittedName>
        <fullName evidence="1">Uncharacterized protein</fullName>
    </submittedName>
</protein>
<dbReference type="EMBL" id="CM042889">
    <property type="protein sequence ID" value="KAI4319372.1"/>
    <property type="molecule type" value="Genomic_DNA"/>
</dbReference>
<gene>
    <name evidence="1" type="ORF">MLD38_032975</name>
</gene>
<dbReference type="Proteomes" id="UP001057402">
    <property type="component" value="Chromosome 10"/>
</dbReference>
<comment type="caution">
    <text evidence="1">The sequence shown here is derived from an EMBL/GenBank/DDBJ whole genome shotgun (WGS) entry which is preliminary data.</text>
</comment>
<evidence type="ECO:0000313" key="2">
    <source>
        <dbReference type="Proteomes" id="UP001057402"/>
    </source>
</evidence>
<reference evidence="2" key="1">
    <citation type="journal article" date="2023" name="Front. Plant Sci.">
        <title>Chromosomal-level genome assembly of Melastoma candidum provides insights into trichome evolution.</title>
        <authorList>
            <person name="Zhong Y."/>
            <person name="Wu W."/>
            <person name="Sun C."/>
            <person name="Zou P."/>
            <person name="Liu Y."/>
            <person name="Dai S."/>
            <person name="Zhou R."/>
        </authorList>
    </citation>
    <scope>NUCLEOTIDE SEQUENCE [LARGE SCALE GENOMIC DNA]</scope>
</reference>
<name>A0ACB9M591_9MYRT</name>
<proteinExistence type="predicted"/>
<evidence type="ECO:0000313" key="1">
    <source>
        <dbReference type="EMBL" id="KAI4319372.1"/>
    </source>
</evidence>
<keyword evidence="2" id="KW-1185">Reference proteome</keyword>